<evidence type="ECO:0000313" key="1">
    <source>
        <dbReference type="EMBL" id="AHF78071.1"/>
    </source>
</evidence>
<evidence type="ECO:0000313" key="2">
    <source>
        <dbReference type="Proteomes" id="UP000019028"/>
    </source>
</evidence>
<dbReference type="RefSeq" id="WP_025423208.1">
    <property type="nucleotide sequence ID" value="NZ_CP006569.1"/>
</dbReference>
<gene>
    <name evidence="1" type="ORF">Sant_3065</name>
</gene>
<dbReference type="EMBL" id="CP006569">
    <property type="protein sequence ID" value="AHF78071.1"/>
    <property type="molecule type" value="Genomic_DNA"/>
</dbReference>
<dbReference type="HOGENOM" id="CLU_079628_0_0_6"/>
<protein>
    <submittedName>
        <fullName evidence="1">N-formylglutamate amidohydrolase</fullName>
    </submittedName>
</protein>
<dbReference type="AlphaFoldDB" id="W0HW45"/>
<sequence>MNAALPPPLLALDEPEPAGIARPGAASPFVILCDHAGKRIPRLLDSLGLPRREIARHIGWDIGALGVAQGLSARLQATLVYQRYSRLVIDCNRQPDAPSAIPTVSEQTPIPGNRALTPADRAARRAAIFDPYHQAINALLHRRLACAKPTCLIAMHSFTPAFMGLSRPWQIGVLFDRQPAFAREVLRLLQRAGDWVVGENQPYALDDTDYAVPVYAYGHRLPYVEIEIRQDLIADVGGQRAWAARLAQLLPMAWQCWQANGAQVS</sequence>
<accession>W0HW45</accession>
<dbReference type="SUPFAM" id="SSF53187">
    <property type="entry name" value="Zn-dependent exopeptidases"/>
    <property type="match status" value="1"/>
</dbReference>
<dbReference type="KEGG" id="sod:Sant_3065"/>
<dbReference type="GO" id="GO:0016787">
    <property type="term" value="F:hydrolase activity"/>
    <property type="evidence" value="ECO:0007669"/>
    <property type="project" value="UniProtKB-KW"/>
</dbReference>
<dbReference type="InterPro" id="IPR007709">
    <property type="entry name" value="N-FG_amidohydro"/>
</dbReference>
<proteinExistence type="predicted"/>
<reference evidence="1 2" key="1">
    <citation type="journal article" date="2014" name="Genome Biol. Evol.">
        <title>Genome degeneration and adaptation in a nascent stage of symbiosis.</title>
        <authorList>
            <person name="Oakeson K.F."/>
            <person name="Gil R."/>
            <person name="Clayton A.L."/>
            <person name="Dunn D.M."/>
            <person name="von Niederhausern A.C."/>
            <person name="Hamil C."/>
            <person name="Aoyagi A."/>
            <person name="Duval B."/>
            <person name="Baca A."/>
            <person name="Silva F.J."/>
            <person name="Vallier A."/>
            <person name="Jackson D.G."/>
            <person name="Latorre A."/>
            <person name="Weiss R.B."/>
            <person name="Heddi A."/>
            <person name="Moya A."/>
            <person name="Dale C."/>
        </authorList>
    </citation>
    <scope>NUCLEOTIDE SEQUENCE [LARGE SCALE GENOMIC DNA]</scope>
    <source>
        <strain evidence="1 2">HS1</strain>
    </source>
</reference>
<organism evidence="1 2">
    <name type="scientific">Sodalis praecaptivus</name>
    <dbReference type="NCBI Taxonomy" id="1239307"/>
    <lineage>
        <taxon>Bacteria</taxon>
        <taxon>Pseudomonadati</taxon>
        <taxon>Pseudomonadota</taxon>
        <taxon>Gammaproteobacteria</taxon>
        <taxon>Enterobacterales</taxon>
        <taxon>Bruguierivoracaceae</taxon>
        <taxon>Sodalis</taxon>
    </lineage>
</organism>
<dbReference type="Pfam" id="PF05013">
    <property type="entry name" value="FGase"/>
    <property type="match status" value="1"/>
</dbReference>
<dbReference type="Gene3D" id="3.40.630.40">
    <property type="entry name" value="Zn-dependent exopeptidases"/>
    <property type="match status" value="1"/>
</dbReference>
<dbReference type="OrthoDB" id="8716700at2"/>
<keyword evidence="2" id="KW-1185">Reference proteome</keyword>
<dbReference type="PIRSF" id="PIRSF029730">
    <property type="entry name" value="UCP029730"/>
    <property type="match status" value="1"/>
</dbReference>
<dbReference type="Proteomes" id="UP000019028">
    <property type="component" value="Chromosome"/>
</dbReference>
<dbReference type="InterPro" id="IPR011227">
    <property type="entry name" value="UCP029730"/>
</dbReference>
<keyword evidence="1" id="KW-0378">Hydrolase</keyword>
<name>W0HW45_9GAMM</name>
<dbReference type="PATRIC" id="fig|1239307.3.peg.3375"/>